<keyword evidence="4 6" id="KW-0450">Lipoyl</keyword>
<dbReference type="PROSITE" id="PS50968">
    <property type="entry name" value="BIOTINYL_LIPOYL"/>
    <property type="match status" value="1"/>
</dbReference>
<dbReference type="InterPro" id="IPR000089">
    <property type="entry name" value="Biotin_lipoyl"/>
</dbReference>
<dbReference type="SUPFAM" id="SSF52777">
    <property type="entry name" value="CoA-dependent acyltransferases"/>
    <property type="match status" value="1"/>
</dbReference>
<dbReference type="Proteomes" id="UP001595993">
    <property type="component" value="Unassembled WGS sequence"/>
</dbReference>
<feature type="compositionally biased region" description="Low complexity" evidence="7">
    <location>
        <begin position="146"/>
        <end position="158"/>
    </location>
</feature>
<comment type="cofactor">
    <cofactor evidence="1 6">
        <name>(R)-lipoate</name>
        <dbReference type="ChEBI" id="CHEBI:83088"/>
    </cofactor>
</comment>
<dbReference type="CDD" id="cd06849">
    <property type="entry name" value="lipoyl_domain"/>
    <property type="match status" value="1"/>
</dbReference>
<dbReference type="SUPFAM" id="SSF51230">
    <property type="entry name" value="Single hybrid motif"/>
    <property type="match status" value="1"/>
</dbReference>
<feature type="region of interest" description="Disordered" evidence="7">
    <location>
        <begin position="132"/>
        <end position="159"/>
    </location>
</feature>
<dbReference type="Pfam" id="PF02817">
    <property type="entry name" value="E3_binding"/>
    <property type="match status" value="1"/>
</dbReference>
<evidence type="ECO:0000313" key="11">
    <source>
        <dbReference type="Proteomes" id="UP001595993"/>
    </source>
</evidence>
<dbReference type="Gene3D" id="4.10.320.10">
    <property type="entry name" value="E3-binding domain"/>
    <property type="match status" value="1"/>
</dbReference>
<evidence type="ECO:0000256" key="6">
    <source>
        <dbReference type="RuleBase" id="RU003423"/>
    </source>
</evidence>
<evidence type="ECO:0000256" key="4">
    <source>
        <dbReference type="ARBA" id="ARBA00022823"/>
    </source>
</evidence>
<dbReference type="InterPro" id="IPR050743">
    <property type="entry name" value="2-oxoacid_DH_E2_comp"/>
</dbReference>
<keyword evidence="5 6" id="KW-0012">Acyltransferase</keyword>
<reference evidence="11" key="1">
    <citation type="journal article" date="2019" name="Int. J. Syst. Evol. Microbiol.">
        <title>The Global Catalogue of Microorganisms (GCM) 10K type strain sequencing project: providing services to taxonomists for standard genome sequencing and annotation.</title>
        <authorList>
            <consortium name="The Broad Institute Genomics Platform"/>
            <consortium name="The Broad Institute Genome Sequencing Center for Infectious Disease"/>
            <person name="Wu L."/>
            <person name="Ma J."/>
        </authorList>
    </citation>
    <scope>NUCLEOTIDE SEQUENCE [LARGE SCALE GENOMIC DNA]</scope>
    <source>
        <strain evidence="11">CGMCC 4.7139</strain>
    </source>
</reference>
<proteinExistence type="inferred from homology"/>
<organism evidence="10 11">
    <name type="scientific">Streptomyces maoxianensis</name>
    <dbReference type="NCBI Taxonomy" id="1459942"/>
    <lineage>
        <taxon>Bacteria</taxon>
        <taxon>Bacillati</taxon>
        <taxon>Actinomycetota</taxon>
        <taxon>Actinomycetes</taxon>
        <taxon>Kitasatosporales</taxon>
        <taxon>Streptomycetaceae</taxon>
        <taxon>Streptomyces</taxon>
    </lineage>
</organism>
<feature type="domain" description="Lipoyl-binding" evidence="8">
    <location>
        <begin position="4"/>
        <end position="79"/>
    </location>
</feature>
<sequence>MAQVLEFKLPDLGEGLTEAEIVRWLVSVGDVVAIDQPVVEVETAKAMVEVPCPYGGVVTARFGEEGAELPVGAPLLTVAVGEVESAVSDGAGIGSSGAGGSAGSSNESSGNVLVGYGTGAPAARRRRIRPAAVPAPGPTAVPPAVPAAAPAEAGTPAAEPERRAVRAAEVEDLVQGGPVPVISPLVRRLAREHGLDLRKLTGSGPDGLILRADVESAMRATEAPAEPEHVVAAAPASAASRGERIPLRGVRGAVADKLSRSRREIPDATCWVDADATELMAARASMNAAGGPKVSLLALLARICTAALARHPELNSTVDMDAREIVRLPEVHIGFAAQTERGLVVPVVRDAHSRSAESLSAEIGRLTEAARQGKLTPADLTGGTFTLNNYGVFGVDGSTPIINHPEAAMLGVGRIVPKPWVYQGELAVRQVVQLSLTFDHRVCDGGTAGGFLRYVADCVEHPAVLLRSL</sequence>
<dbReference type="Gene3D" id="2.40.50.100">
    <property type="match status" value="1"/>
</dbReference>
<protein>
    <recommendedName>
        <fullName evidence="6">Dihydrolipoamide acetyltransferase component of pyruvate dehydrogenase complex</fullName>
        <ecNumber evidence="6">2.3.1.-</ecNumber>
    </recommendedName>
</protein>
<evidence type="ECO:0000256" key="7">
    <source>
        <dbReference type="SAM" id="MobiDB-lite"/>
    </source>
</evidence>
<dbReference type="RefSeq" id="WP_381202108.1">
    <property type="nucleotide sequence ID" value="NZ_JBHSFE010000029.1"/>
</dbReference>
<evidence type="ECO:0000256" key="5">
    <source>
        <dbReference type="ARBA" id="ARBA00023315"/>
    </source>
</evidence>
<evidence type="ECO:0000256" key="3">
    <source>
        <dbReference type="ARBA" id="ARBA00022679"/>
    </source>
</evidence>
<keyword evidence="3 6" id="KW-0808">Transferase</keyword>
<dbReference type="InterPro" id="IPR023213">
    <property type="entry name" value="CAT-like_dom_sf"/>
</dbReference>
<evidence type="ECO:0000256" key="2">
    <source>
        <dbReference type="ARBA" id="ARBA00007317"/>
    </source>
</evidence>
<dbReference type="GO" id="GO:0016746">
    <property type="term" value="F:acyltransferase activity"/>
    <property type="evidence" value="ECO:0007669"/>
    <property type="project" value="UniProtKB-KW"/>
</dbReference>
<dbReference type="InterPro" id="IPR001078">
    <property type="entry name" value="2-oxoacid_DH_actylTfrase"/>
</dbReference>
<evidence type="ECO:0000259" key="9">
    <source>
        <dbReference type="PROSITE" id="PS51826"/>
    </source>
</evidence>
<dbReference type="PROSITE" id="PS51826">
    <property type="entry name" value="PSBD"/>
    <property type="match status" value="1"/>
</dbReference>
<comment type="similarity">
    <text evidence="2 6">Belongs to the 2-oxoacid dehydrogenase family.</text>
</comment>
<dbReference type="EC" id="2.3.1.-" evidence="6"/>
<dbReference type="Gene3D" id="3.30.559.10">
    <property type="entry name" value="Chloramphenicol acetyltransferase-like domain"/>
    <property type="match status" value="1"/>
</dbReference>
<evidence type="ECO:0000313" key="10">
    <source>
        <dbReference type="EMBL" id="MFC4612226.1"/>
    </source>
</evidence>
<dbReference type="EMBL" id="JBHSFE010000029">
    <property type="protein sequence ID" value="MFC4612226.1"/>
    <property type="molecule type" value="Genomic_DNA"/>
</dbReference>
<gene>
    <name evidence="10" type="ORF">ACFO9E_31395</name>
</gene>
<comment type="caution">
    <text evidence="10">The sequence shown here is derived from an EMBL/GenBank/DDBJ whole genome shotgun (WGS) entry which is preliminary data.</text>
</comment>
<evidence type="ECO:0000256" key="1">
    <source>
        <dbReference type="ARBA" id="ARBA00001938"/>
    </source>
</evidence>
<dbReference type="InterPro" id="IPR036625">
    <property type="entry name" value="E3-bd_dom_sf"/>
</dbReference>
<keyword evidence="11" id="KW-1185">Reference proteome</keyword>
<dbReference type="PANTHER" id="PTHR43178">
    <property type="entry name" value="DIHYDROLIPOAMIDE ACETYLTRANSFERASE COMPONENT OF PYRUVATE DEHYDROGENASE COMPLEX"/>
    <property type="match status" value="1"/>
</dbReference>
<dbReference type="Pfam" id="PF00198">
    <property type="entry name" value="2-oxoacid_dh"/>
    <property type="match status" value="1"/>
</dbReference>
<evidence type="ECO:0000259" key="8">
    <source>
        <dbReference type="PROSITE" id="PS50968"/>
    </source>
</evidence>
<dbReference type="PANTHER" id="PTHR43178:SF5">
    <property type="entry name" value="LIPOAMIDE ACYLTRANSFERASE COMPONENT OF BRANCHED-CHAIN ALPHA-KETO ACID DEHYDROGENASE COMPLEX, MITOCHONDRIAL"/>
    <property type="match status" value="1"/>
</dbReference>
<dbReference type="InterPro" id="IPR004167">
    <property type="entry name" value="PSBD"/>
</dbReference>
<accession>A0ABV9GGV2</accession>
<name>A0ABV9GGV2_9ACTN</name>
<dbReference type="Pfam" id="PF00364">
    <property type="entry name" value="Biotin_lipoyl"/>
    <property type="match status" value="1"/>
</dbReference>
<dbReference type="InterPro" id="IPR011053">
    <property type="entry name" value="Single_hybrid_motif"/>
</dbReference>
<dbReference type="SUPFAM" id="SSF47005">
    <property type="entry name" value="Peripheral subunit-binding domain of 2-oxo acid dehydrogenase complex"/>
    <property type="match status" value="1"/>
</dbReference>
<feature type="compositionally biased region" description="Pro residues" evidence="7">
    <location>
        <begin position="133"/>
        <end position="145"/>
    </location>
</feature>
<feature type="domain" description="Peripheral subunit-binding (PSBD)" evidence="9">
    <location>
        <begin position="181"/>
        <end position="218"/>
    </location>
</feature>